<dbReference type="InterPro" id="IPR050763">
    <property type="entry name" value="ABC_transporter_ATP-binding"/>
</dbReference>
<evidence type="ECO:0000256" key="1">
    <source>
        <dbReference type="ARBA" id="ARBA00005417"/>
    </source>
</evidence>
<organism evidence="6 7">
    <name type="scientific">Peptoniphilus porci</name>
    <dbReference type="NCBI Taxonomy" id="2652280"/>
    <lineage>
        <taxon>Bacteria</taxon>
        <taxon>Bacillati</taxon>
        <taxon>Bacillota</taxon>
        <taxon>Tissierellia</taxon>
        <taxon>Tissierellales</taxon>
        <taxon>Peptoniphilaceae</taxon>
        <taxon>Peptoniphilus</taxon>
    </lineage>
</organism>
<dbReference type="PANTHER" id="PTHR42711">
    <property type="entry name" value="ABC TRANSPORTER ATP-BINDING PROTEIN"/>
    <property type="match status" value="1"/>
</dbReference>
<comment type="caution">
    <text evidence="6">The sequence shown here is derived from an EMBL/GenBank/DDBJ whole genome shotgun (WGS) entry which is preliminary data.</text>
</comment>
<reference evidence="6 7" key="1">
    <citation type="journal article" date="2016" name="Appl. Environ. Microbiol.">
        <title>Function and Phylogeny of Bacterial Butyryl Coenzyme A:Acetate Transferases and Their Diversity in the Proximal Colon of Swine.</title>
        <authorList>
            <person name="Trachsel J."/>
            <person name="Bayles D.O."/>
            <person name="Looft T."/>
            <person name="Levine U.Y."/>
            <person name="Allen H.K."/>
        </authorList>
    </citation>
    <scope>NUCLEOTIDE SEQUENCE [LARGE SCALE GENOMIC DNA]</scope>
    <source>
        <strain evidence="6 7">35-6-1</strain>
    </source>
</reference>
<keyword evidence="7" id="KW-1185">Reference proteome</keyword>
<dbReference type="SUPFAM" id="SSF52540">
    <property type="entry name" value="P-loop containing nucleoside triphosphate hydrolases"/>
    <property type="match status" value="1"/>
</dbReference>
<evidence type="ECO:0000256" key="2">
    <source>
        <dbReference type="ARBA" id="ARBA00022448"/>
    </source>
</evidence>
<dbReference type="AlphaFoldDB" id="A0A1U7LY84"/>
<evidence type="ECO:0000313" key="7">
    <source>
        <dbReference type="Proteomes" id="UP000187166"/>
    </source>
</evidence>
<protein>
    <submittedName>
        <fullName evidence="6">ABC transporter</fullName>
    </submittedName>
</protein>
<dbReference type="PANTHER" id="PTHR42711:SF5">
    <property type="entry name" value="ABC TRANSPORTER ATP-BINDING PROTEIN NATA"/>
    <property type="match status" value="1"/>
</dbReference>
<sequence>MNVIEVKNMSKNFKNKKLFNNFSLEIEENTVHALVGPNGSGKTTLFRILTDLYDEDCGEVKIKGSMSMLLENDYLYEDKTGLENIKLYGLYFGYKPKNYKKYSDLLEITKDLNRNVSTYSKGMKRKLSLLIIVMMNREIIFLDEVTSGVDPISRVEIRKLIKLLKDEGKTIVITSHDLSEIEKVADKVSMIKSGELLFTKDISEIKGESLEDLFIEEGTK</sequence>
<dbReference type="InterPro" id="IPR003593">
    <property type="entry name" value="AAA+_ATPase"/>
</dbReference>
<proteinExistence type="inferred from homology"/>
<evidence type="ECO:0000256" key="4">
    <source>
        <dbReference type="ARBA" id="ARBA00022840"/>
    </source>
</evidence>
<dbReference type="PROSITE" id="PS50893">
    <property type="entry name" value="ABC_TRANSPORTER_2"/>
    <property type="match status" value="1"/>
</dbReference>
<comment type="similarity">
    <text evidence="1">Belongs to the ABC transporter superfamily.</text>
</comment>
<evidence type="ECO:0000256" key="3">
    <source>
        <dbReference type="ARBA" id="ARBA00022741"/>
    </source>
</evidence>
<dbReference type="Pfam" id="PF00005">
    <property type="entry name" value="ABC_tran"/>
    <property type="match status" value="1"/>
</dbReference>
<evidence type="ECO:0000313" key="6">
    <source>
        <dbReference type="EMBL" id="OLR64354.1"/>
    </source>
</evidence>
<evidence type="ECO:0000259" key="5">
    <source>
        <dbReference type="PROSITE" id="PS50893"/>
    </source>
</evidence>
<accession>A0A1U7LY84</accession>
<dbReference type="GO" id="GO:0016887">
    <property type="term" value="F:ATP hydrolysis activity"/>
    <property type="evidence" value="ECO:0007669"/>
    <property type="project" value="InterPro"/>
</dbReference>
<dbReference type="EMBL" id="MJIH01000001">
    <property type="protein sequence ID" value="OLR64354.1"/>
    <property type="molecule type" value="Genomic_DNA"/>
</dbReference>
<gene>
    <name evidence="6" type="ORF">BIV18_01725</name>
</gene>
<dbReference type="STRING" id="1465756.BIV18_01725"/>
<dbReference type="PROSITE" id="PS00211">
    <property type="entry name" value="ABC_TRANSPORTER_1"/>
    <property type="match status" value="1"/>
</dbReference>
<name>A0A1U7LY84_9FIRM</name>
<dbReference type="CDD" id="cd03230">
    <property type="entry name" value="ABC_DR_subfamily_A"/>
    <property type="match status" value="1"/>
</dbReference>
<dbReference type="Proteomes" id="UP000187166">
    <property type="component" value="Unassembled WGS sequence"/>
</dbReference>
<keyword evidence="4" id="KW-0067">ATP-binding</keyword>
<dbReference type="InterPro" id="IPR003439">
    <property type="entry name" value="ABC_transporter-like_ATP-bd"/>
</dbReference>
<keyword evidence="3" id="KW-0547">Nucleotide-binding</keyword>
<dbReference type="Gene3D" id="3.40.50.300">
    <property type="entry name" value="P-loop containing nucleotide triphosphate hydrolases"/>
    <property type="match status" value="1"/>
</dbReference>
<dbReference type="GO" id="GO:0005524">
    <property type="term" value="F:ATP binding"/>
    <property type="evidence" value="ECO:0007669"/>
    <property type="project" value="UniProtKB-KW"/>
</dbReference>
<dbReference type="InterPro" id="IPR017871">
    <property type="entry name" value="ABC_transporter-like_CS"/>
</dbReference>
<keyword evidence="2" id="KW-0813">Transport</keyword>
<dbReference type="SMART" id="SM00382">
    <property type="entry name" value="AAA"/>
    <property type="match status" value="1"/>
</dbReference>
<dbReference type="InterPro" id="IPR027417">
    <property type="entry name" value="P-loop_NTPase"/>
</dbReference>
<feature type="domain" description="ABC transporter" evidence="5">
    <location>
        <begin position="4"/>
        <end position="218"/>
    </location>
</feature>